<evidence type="ECO:0000313" key="1">
    <source>
        <dbReference type="EMBL" id="OCC16435.1"/>
    </source>
</evidence>
<gene>
    <name evidence="1" type="ORF">DBT_0252</name>
</gene>
<name>A0A1B9F9A7_9BACT</name>
<evidence type="ECO:0000313" key="2">
    <source>
        <dbReference type="Proteomes" id="UP000093080"/>
    </source>
</evidence>
<sequence>MNSVLTKTVKVKSMFFVKQLDDILFKNHFCPLLPCRI</sequence>
<protein>
    <submittedName>
        <fullName evidence="1">Uncharacterized protein</fullName>
    </submittedName>
</protein>
<dbReference type="AlphaFoldDB" id="A0A1B9F9A7"/>
<dbReference type="Proteomes" id="UP000093080">
    <property type="component" value="Unassembled WGS sequence"/>
</dbReference>
<reference evidence="1 2" key="1">
    <citation type="submission" date="2016-06" db="EMBL/GenBank/DDBJ databases">
        <title>Respiratory ammonification of nitrate coupled to the oxidation of elemental sulfur in deep-sea autotrophic thermophilic bacteria.</title>
        <authorList>
            <person name="Slobodkina G.B."/>
            <person name="Mardanov A.V."/>
            <person name="Ravin N.V."/>
            <person name="Frolova A.A."/>
            <person name="Viryasiv M.B."/>
            <person name="Chernyh N.A."/>
            <person name="Bonch-Osmolovskaya E.A."/>
            <person name="Slobodkin A.I."/>
        </authorList>
    </citation>
    <scope>NUCLEOTIDE SEQUENCE [LARGE SCALE GENOMIC DNA]</scope>
    <source>
        <strain evidence="1 2">S69</strain>
    </source>
</reference>
<proteinExistence type="predicted"/>
<accession>A0A1B9F9A7</accession>
<organism evidence="1 2">
    <name type="scientific">Dissulfuribacter thermophilus</name>
    <dbReference type="NCBI Taxonomy" id="1156395"/>
    <lineage>
        <taxon>Bacteria</taxon>
        <taxon>Pseudomonadati</taxon>
        <taxon>Thermodesulfobacteriota</taxon>
        <taxon>Dissulfuribacteria</taxon>
        <taxon>Dissulfuribacterales</taxon>
        <taxon>Dissulfuribacteraceae</taxon>
        <taxon>Dissulfuribacter</taxon>
    </lineage>
</organism>
<comment type="caution">
    <text evidence="1">The sequence shown here is derived from an EMBL/GenBank/DDBJ whole genome shotgun (WGS) entry which is preliminary data.</text>
</comment>
<dbReference type="EMBL" id="MAGO01000001">
    <property type="protein sequence ID" value="OCC16435.1"/>
    <property type="molecule type" value="Genomic_DNA"/>
</dbReference>
<keyword evidence="2" id="KW-1185">Reference proteome</keyword>